<feature type="transmembrane region" description="Helical" evidence="8">
    <location>
        <begin position="72"/>
        <end position="92"/>
    </location>
</feature>
<evidence type="ECO:0000313" key="9">
    <source>
        <dbReference type="EMBL" id="HJC71668.1"/>
    </source>
</evidence>
<evidence type="ECO:0000256" key="5">
    <source>
        <dbReference type="ARBA" id="ARBA00022989"/>
    </source>
</evidence>
<sequence>MQIFSLIFFAFFALVFAAYWRLPTAWRPAVLLAASCAFYAPFGVGFLALLLAMGLFAWLGGMALEKRRTRPVLAAVLAVSLAPLLLFKYYNFFNDVLVWASGLLRLSFSPLYLDWLAPAGISYYTFLIVSYLVDVYRQKCPAQRSPIACLVSFSLFFQITAGPLTRPTDLLPQILTPRTFDAKQAIGGAQLVVFGLFKKLALAETLSTFASPVFYDPQKLHGMSILIAVFFYAVQIYADFSGYTDVARGLARMLGFELYENFRSPYFSRSIKEFWSRWHISLSGWLKDYVYIPLGGSRVGKVRHLLNLFLTFVVSGLWHGASVPMLLWGCVHGVYMVCGTLTRSAREKFWNMAAVKRVSLVRTPLAIVVTFVLLCFSWIFFACSSVDNIHYILTHLFYDFQPSVLYVKESIVLLGLTAWSSLRIGSMIAAVALIDLLKQQEDYAAWLGRQRKWVQVFLSYVWMAGIVLWGSIGAGTTMYFAF</sequence>
<dbReference type="PANTHER" id="PTHR13285">
    <property type="entry name" value="ACYLTRANSFERASE"/>
    <property type="match status" value="1"/>
</dbReference>
<keyword evidence="7" id="KW-0808">Transferase</keyword>
<feature type="transmembrane region" description="Helical" evidence="8">
    <location>
        <begin position="365"/>
        <end position="391"/>
    </location>
</feature>
<gene>
    <name evidence="9" type="ORF">H9698_02600</name>
</gene>
<dbReference type="GO" id="GO:0042121">
    <property type="term" value="P:alginic acid biosynthetic process"/>
    <property type="evidence" value="ECO:0007669"/>
    <property type="project" value="InterPro"/>
</dbReference>
<accession>A0A9D2TK25</accession>
<proteinExistence type="inferred from homology"/>
<feature type="transmembrane region" description="Helical" evidence="8">
    <location>
        <begin position="43"/>
        <end position="60"/>
    </location>
</feature>
<dbReference type="PIRSF" id="PIRSF016636">
    <property type="entry name" value="AlgI_DltB"/>
    <property type="match status" value="1"/>
</dbReference>
<evidence type="ECO:0008006" key="11">
    <source>
        <dbReference type="Google" id="ProtNLM"/>
    </source>
</evidence>
<dbReference type="PANTHER" id="PTHR13285:SF18">
    <property type="entry name" value="PROTEIN-CYSTEINE N-PALMITOYLTRANSFERASE RASP"/>
    <property type="match status" value="1"/>
</dbReference>
<evidence type="ECO:0000256" key="2">
    <source>
        <dbReference type="ARBA" id="ARBA00010323"/>
    </source>
</evidence>
<organism evidence="9 10">
    <name type="scientific">Candidatus Ruthenibacterium merdavium</name>
    <dbReference type="NCBI Taxonomy" id="2838752"/>
    <lineage>
        <taxon>Bacteria</taxon>
        <taxon>Bacillati</taxon>
        <taxon>Bacillota</taxon>
        <taxon>Clostridia</taxon>
        <taxon>Eubacteriales</taxon>
        <taxon>Oscillospiraceae</taxon>
        <taxon>Ruthenibacterium</taxon>
    </lineage>
</organism>
<feature type="transmembrane region" description="Helical" evidence="8">
    <location>
        <begin position="325"/>
        <end position="344"/>
    </location>
</feature>
<reference evidence="9" key="2">
    <citation type="submission" date="2021-04" db="EMBL/GenBank/DDBJ databases">
        <authorList>
            <person name="Gilroy R."/>
        </authorList>
    </citation>
    <scope>NUCLEOTIDE SEQUENCE</scope>
    <source>
        <strain evidence="9">5933</strain>
    </source>
</reference>
<evidence type="ECO:0000256" key="4">
    <source>
        <dbReference type="ARBA" id="ARBA00022692"/>
    </source>
</evidence>
<evidence type="ECO:0000256" key="8">
    <source>
        <dbReference type="SAM" id="Phobius"/>
    </source>
</evidence>
<protein>
    <recommendedName>
        <fullName evidence="11">MBOAT family protein</fullName>
    </recommendedName>
</protein>
<feature type="transmembrane region" description="Helical" evidence="8">
    <location>
        <begin position="411"/>
        <end position="437"/>
    </location>
</feature>
<comment type="subcellular location">
    <subcellularLocation>
        <location evidence="1">Cell membrane</location>
        <topology evidence="1">Multi-pass membrane protein</topology>
    </subcellularLocation>
</comment>
<evidence type="ECO:0000256" key="3">
    <source>
        <dbReference type="ARBA" id="ARBA00022475"/>
    </source>
</evidence>
<dbReference type="Pfam" id="PF03062">
    <property type="entry name" value="MBOAT"/>
    <property type="match status" value="1"/>
</dbReference>
<keyword evidence="5 8" id="KW-1133">Transmembrane helix</keyword>
<evidence type="ECO:0000313" key="10">
    <source>
        <dbReference type="Proteomes" id="UP000823918"/>
    </source>
</evidence>
<evidence type="ECO:0000256" key="6">
    <source>
        <dbReference type="ARBA" id="ARBA00023136"/>
    </source>
</evidence>
<keyword evidence="4 8" id="KW-0812">Transmembrane</keyword>
<dbReference type="EMBL" id="DWWA01000016">
    <property type="protein sequence ID" value="HJC71668.1"/>
    <property type="molecule type" value="Genomic_DNA"/>
</dbReference>
<feature type="transmembrane region" description="Helical" evidence="8">
    <location>
        <begin position="457"/>
        <end position="481"/>
    </location>
</feature>
<dbReference type="Proteomes" id="UP000823918">
    <property type="component" value="Unassembled WGS sequence"/>
</dbReference>
<feature type="transmembrane region" description="Helical" evidence="8">
    <location>
        <begin position="220"/>
        <end position="238"/>
    </location>
</feature>
<evidence type="ECO:0000256" key="1">
    <source>
        <dbReference type="ARBA" id="ARBA00004651"/>
    </source>
</evidence>
<name>A0A9D2TK25_9FIRM</name>
<comment type="caution">
    <text evidence="9">The sequence shown here is derived from an EMBL/GenBank/DDBJ whole genome shotgun (WGS) entry which is preliminary data.</text>
</comment>
<keyword evidence="6 7" id="KW-0472">Membrane</keyword>
<dbReference type="PIRSF" id="PIRSF500217">
    <property type="entry name" value="AlgI"/>
    <property type="match status" value="1"/>
</dbReference>
<comment type="similarity">
    <text evidence="2 7">Belongs to the membrane-bound acyltransferase family.</text>
</comment>
<reference evidence="9" key="1">
    <citation type="journal article" date="2021" name="PeerJ">
        <title>Extensive microbial diversity within the chicken gut microbiome revealed by metagenomics and culture.</title>
        <authorList>
            <person name="Gilroy R."/>
            <person name="Ravi A."/>
            <person name="Getino M."/>
            <person name="Pursley I."/>
            <person name="Horton D.L."/>
            <person name="Alikhan N.F."/>
            <person name="Baker D."/>
            <person name="Gharbi K."/>
            <person name="Hall N."/>
            <person name="Watson M."/>
            <person name="Adriaenssens E.M."/>
            <person name="Foster-Nyarko E."/>
            <person name="Jarju S."/>
            <person name="Secka A."/>
            <person name="Antonio M."/>
            <person name="Oren A."/>
            <person name="Chaudhuri R.R."/>
            <person name="La Ragione R."/>
            <person name="Hildebrand F."/>
            <person name="Pallen M.J."/>
        </authorList>
    </citation>
    <scope>NUCLEOTIDE SEQUENCE</scope>
    <source>
        <strain evidence="9">5933</strain>
    </source>
</reference>
<dbReference type="InterPro" id="IPR004299">
    <property type="entry name" value="MBOAT_fam"/>
</dbReference>
<keyword evidence="7" id="KW-0012">Acyltransferase</keyword>
<dbReference type="GO" id="GO:0005886">
    <property type="term" value="C:plasma membrane"/>
    <property type="evidence" value="ECO:0007669"/>
    <property type="project" value="UniProtKB-SubCell"/>
</dbReference>
<dbReference type="AlphaFoldDB" id="A0A9D2TK25"/>
<dbReference type="GO" id="GO:0016746">
    <property type="term" value="F:acyltransferase activity"/>
    <property type="evidence" value="ECO:0007669"/>
    <property type="project" value="UniProtKB-KW"/>
</dbReference>
<keyword evidence="3 7" id="KW-1003">Cell membrane</keyword>
<dbReference type="InterPro" id="IPR051085">
    <property type="entry name" value="MB_O-acyltransferase"/>
</dbReference>
<dbReference type="InterPro" id="IPR024194">
    <property type="entry name" value="Ac/AlaTfrase_AlgI/DltB"/>
</dbReference>
<dbReference type="InterPro" id="IPR028362">
    <property type="entry name" value="AlgI"/>
</dbReference>
<evidence type="ECO:0000256" key="7">
    <source>
        <dbReference type="PIRNR" id="PIRNR016636"/>
    </source>
</evidence>
<feature type="transmembrane region" description="Helical" evidence="8">
    <location>
        <begin position="112"/>
        <end position="133"/>
    </location>
</feature>